<evidence type="ECO:0000259" key="13">
    <source>
        <dbReference type="PROSITE" id="PS50093"/>
    </source>
</evidence>
<gene>
    <name evidence="15" type="ORF">HR15_08090</name>
</gene>
<dbReference type="CDD" id="cd18173">
    <property type="entry name" value="M14_CP_bacteria"/>
    <property type="match status" value="1"/>
</dbReference>
<keyword evidence="16" id="KW-1185">Reference proteome</keyword>
<dbReference type="PROSITE" id="PS52035">
    <property type="entry name" value="PEPTIDASE_M14"/>
    <property type="match status" value="1"/>
</dbReference>
<organism evidence="15 16">
    <name type="scientific">Porphyromonas gulae</name>
    <dbReference type="NCBI Taxonomy" id="111105"/>
    <lineage>
        <taxon>Bacteria</taxon>
        <taxon>Pseudomonadati</taxon>
        <taxon>Bacteroidota</taxon>
        <taxon>Bacteroidia</taxon>
        <taxon>Bacteroidales</taxon>
        <taxon>Porphyromonadaceae</taxon>
        <taxon>Porphyromonas</taxon>
    </lineage>
</organism>
<dbReference type="SMART" id="SM00631">
    <property type="entry name" value="Zn_pept"/>
    <property type="match status" value="1"/>
</dbReference>
<dbReference type="NCBIfam" id="TIGR04183">
    <property type="entry name" value="Por_Secre_tail"/>
    <property type="match status" value="1"/>
</dbReference>
<dbReference type="InterPro" id="IPR026444">
    <property type="entry name" value="Secre_tail"/>
</dbReference>
<dbReference type="Pfam" id="PF18962">
    <property type="entry name" value="Por_Secre_tail"/>
    <property type="match status" value="1"/>
</dbReference>
<dbReference type="InterPro" id="IPR000834">
    <property type="entry name" value="Peptidase_M14"/>
</dbReference>
<comment type="caution">
    <text evidence="15">The sequence shown here is derived from an EMBL/GenBank/DDBJ whole genome shotgun (WGS) entry which is preliminary data.</text>
</comment>
<feature type="domain" description="PKD" evidence="13">
    <location>
        <begin position="588"/>
        <end position="636"/>
    </location>
</feature>
<feature type="domain" description="Peptidase M14" evidence="14">
    <location>
        <begin position="116"/>
        <end position="394"/>
    </location>
</feature>
<feature type="domain" description="PKD" evidence="13">
    <location>
        <begin position="482"/>
        <end position="562"/>
    </location>
</feature>
<feature type="active site" description="Proton donor/acceptor" evidence="11">
    <location>
        <position position="364"/>
    </location>
</feature>
<dbReference type="CDD" id="cd00146">
    <property type="entry name" value="PKD"/>
    <property type="match status" value="3"/>
</dbReference>
<evidence type="ECO:0000256" key="1">
    <source>
        <dbReference type="ARBA" id="ARBA00001947"/>
    </source>
</evidence>
<dbReference type="Proteomes" id="UP000030146">
    <property type="component" value="Unassembled WGS sequence"/>
</dbReference>
<keyword evidence="12" id="KW-0732">Signal</keyword>
<keyword evidence="5" id="KW-0479">Metal-binding</keyword>
<dbReference type="SUPFAM" id="SSF53187">
    <property type="entry name" value="Zn-dependent exopeptidases"/>
    <property type="match status" value="1"/>
</dbReference>
<keyword evidence="8" id="KW-0862">Zinc</keyword>
<dbReference type="InterPro" id="IPR022409">
    <property type="entry name" value="PKD/Chitinase_dom"/>
</dbReference>
<name>A0A0A2F5P5_9PORP</name>
<evidence type="ECO:0000313" key="16">
    <source>
        <dbReference type="Proteomes" id="UP000030146"/>
    </source>
</evidence>
<evidence type="ECO:0000256" key="5">
    <source>
        <dbReference type="ARBA" id="ARBA00022723"/>
    </source>
</evidence>
<feature type="domain" description="PKD" evidence="13">
    <location>
        <begin position="654"/>
        <end position="739"/>
    </location>
</feature>
<dbReference type="RefSeq" id="WP_039425564.1">
    <property type="nucleotide sequence ID" value="NZ_JRAK01000112.1"/>
</dbReference>
<dbReference type="PANTHER" id="PTHR11532">
    <property type="entry name" value="PROTEASE M14 CARBOXYPEPTIDASE"/>
    <property type="match status" value="1"/>
</dbReference>
<evidence type="ECO:0000256" key="8">
    <source>
        <dbReference type="ARBA" id="ARBA00022833"/>
    </source>
</evidence>
<dbReference type="PROSITE" id="PS00133">
    <property type="entry name" value="CARBOXYPEPT_ZN_2"/>
    <property type="match status" value="1"/>
</dbReference>
<dbReference type="Pfam" id="PF00246">
    <property type="entry name" value="Peptidase_M14"/>
    <property type="match status" value="1"/>
</dbReference>
<comment type="similarity">
    <text evidence="2 11">Belongs to the peptidase M14 family.</text>
</comment>
<evidence type="ECO:0000256" key="7">
    <source>
        <dbReference type="ARBA" id="ARBA00022807"/>
    </source>
</evidence>
<dbReference type="InterPro" id="IPR035986">
    <property type="entry name" value="PKD_dom_sf"/>
</dbReference>
<evidence type="ECO:0000256" key="4">
    <source>
        <dbReference type="ARBA" id="ARBA00022670"/>
    </source>
</evidence>
<dbReference type="InterPro" id="IPR057247">
    <property type="entry name" value="CARBOXYPEPT_ZN_2"/>
</dbReference>
<evidence type="ECO:0000256" key="10">
    <source>
        <dbReference type="ARBA" id="ARBA00023180"/>
    </source>
</evidence>
<sequence>MKKKNFLFLGIFVALLTFIGSMHAQQAKDYFNFEERGEAYFSFKVSDRAVLQELALIMSIDEFDPVTNEAIAYASEEEFEAFLRYGLKPTFLTPPSMQRAVEMFDYRSGEKYEWNAYPTYEAYISMMEEFQTKYPSLCTTSVIGKSVKDRKLMICKLTSSANTGKKPRVLYTSTMHGDETTGYVVLLRLIDHLLSNYESDPRIKNILDKTEVWICPLTNPDGAYRKGNHTVQGATRYNANNVDLNRNFKDDVLGDHPDGKPWQPEAIAFMDLEARVPFVLGTNIHGGTEVVNYPWDNKKERHADDEWYKLISRNYAASCQSVSPGYMTSETNSGIINGSDWYTIRGSRQDNANYFHRLREITLEISDTKLVPASQLPKYWNYNKEALLALIEEAMYGIHGTVTSAANGQPLKCQIMIENHDKRNSDVYSDATTGYYARPIKAGTYTVKYKAEGYPEATRTITIKDKETVIMDVALGNSAPLPVPDFTASPMTISVGETVQFQDLTTNNPTNWEWTFEGGQPAMSTEQNPLVSYNHPGQYDVTLKVWNTSGSNTITKEKFITVNVVMPVAEFVGTPTEIEEGQTVSFQNQSTNATNYVWIFDGGTPATSEEENPTVLYSKAGQYDVTLKAINPSGETVKKKPKYIKVKKAPVPAPVANFEGTPRKIKKGETVSFKDLSTNNPTSWLWVFEGGSPATSTEQNPVITYNETGKYDVQLTATNEGGSNVKKAEDYIEVIVNDAIQDVVAKTGIIIRPQNGTKQIVIEANTPIKAIVLYDINGRTVLKTNPNELRSTIDLSALSEGIYTISIKTKKATRTEKIHIG</sequence>
<dbReference type="SUPFAM" id="SSF49299">
    <property type="entry name" value="PKD domain"/>
    <property type="match status" value="3"/>
</dbReference>
<dbReference type="Pfam" id="PF18911">
    <property type="entry name" value="PKD_4"/>
    <property type="match status" value="3"/>
</dbReference>
<evidence type="ECO:0000256" key="11">
    <source>
        <dbReference type="PROSITE-ProRule" id="PRU01379"/>
    </source>
</evidence>
<evidence type="ECO:0000256" key="6">
    <source>
        <dbReference type="ARBA" id="ARBA00022801"/>
    </source>
</evidence>
<dbReference type="InterPro" id="IPR013783">
    <property type="entry name" value="Ig-like_fold"/>
</dbReference>
<dbReference type="GO" id="GO:0008234">
    <property type="term" value="F:cysteine-type peptidase activity"/>
    <property type="evidence" value="ECO:0007669"/>
    <property type="project" value="UniProtKB-KW"/>
</dbReference>
<reference evidence="15 16" key="1">
    <citation type="submission" date="2014-08" db="EMBL/GenBank/DDBJ databases">
        <title>Porphyromonas gulae strain:COT-052_OH3439 Genome sequencing.</title>
        <authorList>
            <person name="Wallis C."/>
            <person name="Deusch O."/>
            <person name="O'Flynn C."/>
            <person name="Davis I."/>
            <person name="Jospin G."/>
            <person name="Darling A.E."/>
            <person name="Coil D.A."/>
            <person name="Alexiev A."/>
            <person name="Horsfall A."/>
            <person name="Kirkwood N."/>
            <person name="Harris S."/>
            <person name="Eisen J.A."/>
        </authorList>
    </citation>
    <scope>NUCLEOTIDE SEQUENCE [LARGE SCALE GENOMIC DNA]</scope>
    <source>
        <strain evidence="16">COT-052 OH3439</strain>
    </source>
</reference>
<dbReference type="InterPro" id="IPR000601">
    <property type="entry name" value="PKD_dom"/>
</dbReference>
<evidence type="ECO:0000259" key="14">
    <source>
        <dbReference type="PROSITE" id="PS52035"/>
    </source>
</evidence>
<protein>
    <submittedName>
        <fullName evidence="15">Zinc carboxypeptidase</fullName>
    </submittedName>
</protein>
<dbReference type="Gene3D" id="3.40.630.10">
    <property type="entry name" value="Zn peptidases"/>
    <property type="match status" value="1"/>
</dbReference>
<evidence type="ECO:0000256" key="2">
    <source>
        <dbReference type="ARBA" id="ARBA00005988"/>
    </source>
</evidence>
<dbReference type="Gene3D" id="2.60.40.1120">
    <property type="entry name" value="Carboxypeptidase-like, regulatory domain"/>
    <property type="match status" value="1"/>
</dbReference>
<dbReference type="Pfam" id="PF13620">
    <property type="entry name" value="CarboxypepD_reg"/>
    <property type="match status" value="1"/>
</dbReference>
<dbReference type="SUPFAM" id="SSF49464">
    <property type="entry name" value="Carboxypeptidase regulatory domain-like"/>
    <property type="match status" value="1"/>
</dbReference>
<keyword evidence="10" id="KW-0325">Glycoprotein</keyword>
<dbReference type="MEROPS" id="M14.023"/>
<dbReference type="GO" id="GO:0006518">
    <property type="term" value="P:peptide metabolic process"/>
    <property type="evidence" value="ECO:0007669"/>
    <property type="project" value="TreeGrafter"/>
</dbReference>
<dbReference type="SMART" id="SM00089">
    <property type="entry name" value="PKD"/>
    <property type="match status" value="3"/>
</dbReference>
<dbReference type="GO" id="GO:0008270">
    <property type="term" value="F:zinc ion binding"/>
    <property type="evidence" value="ECO:0007669"/>
    <property type="project" value="InterPro"/>
</dbReference>
<evidence type="ECO:0000256" key="12">
    <source>
        <dbReference type="SAM" id="SignalP"/>
    </source>
</evidence>
<dbReference type="GO" id="GO:0005615">
    <property type="term" value="C:extracellular space"/>
    <property type="evidence" value="ECO:0007669"/>
    <property type="project" value="TreeGrafter"/>
</dbReference>
<evidence type="ECO:0000313" key="15">
    <source>
        <dbReference type="EMBL" id="KGN86318.1"/>
    </source>
</evidence>
<dbReference type="FunFam" id="2.60.40.10:FF:000270">
    <property type="entry name" value="Cell surface protein"/>
    <property type="match status" value="1"/>
</dbReference>
<dbReference type="InterPro" id="IPR008969">
    <property type="entry name" value="CarboxyPept-like_regulatory"/>
</dbReference>
<keyword evidence="6" id="KW-0378">Hydrolase</keyword>
<comment type="cofactor">
    <cofactor evidence="1">
        <name>Zn(2+)</name>
        <dbReference type="ChEBI" id="CHEBI:29105"/>
    </cofactor>
</comment>
<evidence type="ECO:0000256" key="3">
    <source>
        <dbReference type="ARBA" id="ARBA00006067"/>
    </source>
</evidence>
<dbReference type="AlphaFoldDB" id="A0A0A2F5P5"/>
<feature type="signal peptide" evidence="12">
    <location>
        <begin position="1"/>
        <end position="24"/>
    </location>
</feature>
<dbReference type="InterPro" id="IPR050753">
    <property type="entry name" value="Peptidase_M14_domain"/>
</dbReference>
<accession>A0A0A2F5P5</accession>
<dbReference type="PROSITE" id="PS50093">
    <property type="entry name" value="PKD"/>
    <property type="match status" value="3"/>
</dbReference>
<comment type="similarity">
    <text evidence="3">Belongs to the peptidase C25 family.</text>
</comment>
<keyword evidence="15" id="KW-0121">Carboxypeptidase</keyword>
<keyword evidence="7" id="KW-0788">Thiol protease</keyword>
<dbReference type="GO" id="GO:0016485">
    <property type="term" value="P:protein processing"/>
    <property type="evidence" value="ECO:0007669"/>
    <property type="project" value="TreeGrafter"/>
</dbReference>
<dbReference type="EMBL" id="JRAK01000112">
    <property type="protein sequence ID" value="KGN86318.1"/>
    <property type="molecule type" value="Genomic_DNA"/>
</dbReference>
<proteinExistence type="inferred from homology"/>
<dbReference type="PANTHER" id="PTHR11532:SF57">
    <property type="entry name" value="CARBOXYPEPTIDASE D, B"/>
    <property type="match status" value="1"/>
</dbReference>
<keyword evidence="9" id="KW-0843">Virulence</keyword>
<feature type="chain" id="PRO_5001987249" evidence="12">
    <location>
        <begin position="25"/>
        <end position="821"/>
    </location>
</feature>
<dbReference type="Gene3D" id="2.60.40.10">
    <property type="entry name" value="Immunoglobulins"/>
    <property type="match status" value="3"/>
</dbReference>
<keyword evidence="4" id="KW-0645">Protease</keyword>
<dbReference type="PRINTS" id="PR00765">
    <property type="entry name" value="CRBOXYPTASEA"/>
</dbReference>
<evidence type="ECO:0000256" key="9">
    <source>
        <dbReference type="ARBA" id="ARBA00023026"/>
    </source>
</evidence>
<dbReference type="GO" id="GO:0004181">
    <property type="term" value="F:metallocarboxypeptidase activity"/>
    <property type="evidence" value="ECO:0007669"/>
    <property type="project" value="InterPro"/>
</dbReference>